<sequence>MTVGHKKCSCGVFYIEKIPCSHAIAALISAGQQVSTAVCPSFAKDYLYPAYSQNIYPLNDALKGREAVPCLPPYIKPRPGRKKKSRWQIWLEIVRMKGTKQGRFTINTTVQNASKEDIQCRIVLLNTIYSLPICRRSLHVKSV</sequence>
<gene>
    <name evidence="6" type="ORF">ANE_LOCUS26566</name>
</gene>
<evidence type="ECO:0000256" key="4">
    <source>
        <dbReference type="PROSITE-ProRule" id="PRU00325"/>
    </source>
</evidence>
<evidence type="ECO:0000313" key="6">
    <source>
        <dbReference type="EMBL" id="VVB16122.1"/>
    </source>
</evidence>
<dbReference type="SMART" id="SM00575">
    <property type="entry name" value="ZnF_PMZ"/>
    <property type="match status" value="1"/>
</dbReference>
<dbReference type="InterPro" id="IPR006564">
    <property type="entry name" value="Znf_PMZ"/>
</dbReference>
<protein>
    <recommendedName>
        <fullName evidence="5">SWIM-type domain-containing protein</fullName>
    </recommendedName>
</protein>
<comment type="caution">
    <text evidence="6">The sequence shown here is derived from an EMBL/GenBank/DDBJ whole genome shotgun (WGS) entry which is preliminary data.</text>
</comment>
<dbReference type="PROSITE" id="PS50966">
    <property type="entry name" value="ZF_SWIM"/>
    <property type="match status" value="1"/>
</dbReference>
<dbReference type="InterPro" id="IPR007527">
    <property type="entry name" value="Znf_SWIM"/>
</dbReference>
<evidence type="ECO:0000256" key="2">
    <source>
        <dbReference type="ARBA" id="ARBA00022771"/>
    </source>
</evidence>
<dbReference type="Proteomes" id="UP000489600">
    <property type="component" value="Unassembled WGS sequence"/>
</dbReference>
<accession>A0A565CR83</accession>
<dbReference type="OrthoDB" id="1112016at2759"/>
<evidence type="ECO:0000259" key="5">
    <source>
        <dbReference type="PROSITE" id="PS50966"/>
    </source>
</evidence>
<name>A0A565CR83_9BRAS</name>
<evidence type="ECO:0000256" key="1">
    <source>
        <dbReference type="ARBA" id="ARBA00022723"/>
    </source>
</evidence>
<reference evidence="6" key="1">
    <citation type="submission" date="2019-07" db="EMBL/GenBank/DDBJ databases">
        <authorList>
            <person name="Dittberner H."/>
        </authorList>
    </citation>
    <scope>NUCLEOTIDE SEQUENCE [LARGE SCALE GENOMIC DNA]</scope>
</reference>
<dbReference type="Pfam" id="PF04434">
    <property type="entry name" value="SWIM"/>
    <property type="match status" value="1"/>
</dbReference>
<keyword evidence="3" id="KW-0862">Zinc</keyword>
<dbReference type="AlphaFoldDB" id="A0A565CR83"/>
<keyword evidence="1" id="KW-0479">Metal-binding</keyword>
<dbReference type="EMBL" id="CABITT030000008">
    <property type="protein sequence ID" value="VVB16122.1"/>
    <property type="molecule type" value="Genomic_DNA"/>
</dbReference>
<keyword evidence="2 4" id="KW-0863">Zinc-finger</keyword>
<feature type="domain" description="SWIM-type" evidence="5">
    <location>
        <begin position="7"/>
        <end position="31"/>
    </location>
</feature>
<organism evidence="6 7">
    <name type="scientific">Arabis nemorensis</name>
    <dbReference type="NCBI Taxonomy" id="586526"/>
    <lineage>
        <taxon>Eukaryota</taxon>
        <taxon>Viridiplantae</taxon>
        <taxon>Streptophyta</taxon>
        <taxon>Embryophyta</taxon>
        <taxon>Tracheophyta</taxon>
        <taxon>Spermatophyta</taxon>
        <taxon>Magnoliopsida</taxon>
        <taxon>eudicotyledons</taxon>
        <taxon>Gunneridae</taxon>
        <taxon>Pentapetalae</taxon>
        <taxon>rosids</taxon>
        <taxon>malvids</taxon>
        <taxon>Brassicales</taxon>
        <taxon>Brassicaceae</taxon>
        <taxon>Arabideae</taxon>
        <taxon>Arabis</taxon>
    </lineage>
</organism>
<dbReference type="GO" id="GO:0008270">
    <property type="term" value="F:zinc ion binding"/>
    <property type="evidence" value="ECO:0007669"/>
    <property type="project" value="UniProtKB-KW"/>
</dbReference>
<proteinExistence type="predicted"/>
<evidence type="ECO:0000256" key="3">
    <source>
        <dbReference type="ARBA" id="ARBA00022833"/>
    </source>
</evidence>
<evidence type="ECO:0000313" key="7">
    <source>
        <dbReference type="Proteomes" id="UP000489600"/>
    </source>
</evidence>
<keyword evidence="7" id="KW-1185">Reference proteome</keyword>